<gene>
    <name evidence="1" type="ORF">ASIM_LOCUS9356</name>
</gene>
<proteinExistence type="predicted"/>
<dbReference type="EMBL" id="UYRR01028275">
    <property type="protein sequence ID" value="VDK38811.1"/>
    <property type="molecule type" value="Genomic_DNA"/>
</dbReference>
<dbReference type="InterPro" id="IPR016135">
    <property type="entry name" value="UBQ-conjugating_enzyme/RWD"/>
</dbReference>
<reference evidence="1 2" key="2">
    <citation type="submission" date="2018-11" db="EMBL/GenBank/DDBJ databases">
        <authorList>
            <consortium name="Pathogen Informatics"/>
        </authorList>
    </citation>
    <scope>NUCLEOTIDE SEQUENCE [LARGE SCALE GENOMIC DNA]</scope>
</reference>
<dbReference type="OrthoDB" id="10256182at2759"/>
<evidence type="ECO:0000313" key="2">
    <source>
        <dbReference type="Proteomes" id="UP000267096"/>
    </source>
</evidence>
<evidence type="ECO:0000313" key="3">
    <source>
        <dbReference type="WBParaSite" id="ASIM_0000962701-mRNA-1"/>
    </source>
</evidence>
<dbReference type="Gene3D" id="3.10.110.10">
    <property type="entry name" value="Ubiquitin Conjugating Enzyme"/>
    <property type="match status" value="1"/>
</dbReference>
<dbReference type="AlphaFoldDB" id="A0A0M3JPM8"/>
<organism evidence="3">
    <name type="scientific">Anisakis simplex</name>
    <name type="common">Herring worm</name>
    <dbReference type="NCBI Taxonomy" id="6269"/>
    <lineage>
        <taxon>Eukaryota</taxon>
        <taxon>Metazoa</taxon>
        <taxon>Ecdysozoa</taxon>
        <taxon>Nematoda</taxon>
        <taxon>Chromadorea</taxon>
        <taxon>Rhabditida</taxon>
        <taxon>Spirurina</taxon>
        <taxon>Ascaridomorpha</taxon>
        <taxon>Ascaridoidea</taxon>
        <taxon>Anisakidae</taxon>
        <taxon>Anisakis</taxon>
        <taxon>Anisakis simplex complex</taxon>
    </lineage>
</organism>
<keyword evidence="2" id="KW-1185">Reference proteome</keyword>
<name>A0A0M3JPM8_ANISI</name>
<reference evidence="3" key="1">
    <citation type="submission" date="2017-02" db="UniProtKB">
        <authorList>
            <consortium name="WormBaseParasite"/>
        </authorList>
    </citation>
    <scope>IDENTIFICATION</scope>
</reference>
<evidence type="ECO:0000313" key="1">
    <source>
        <dbReference type="EMBL" id="VDK38811.1"/>
    </source>
</evidence>
<dbReference type="Proteomes" id="UP000267096">
    <property type="component" value="Unassembled WGS sequence"/>
</dbReference>
<dbReference type="WBParaSite" id="ASIM_0000962701-mRNA-1">
    <property type="protein sequence ID" value="ASIM_0000962701-mRNA-1"/>
    <property type="gene ID" value="ASIM_0000962701"/>
</dbReference>
<protein>
    <submittedName>
        <fullName evidence="3">Transposase</fullName>
    </submittedName>
</protein>
<sequence>MASGGLDESVKQSLKAIPLMKTKAGPRDGDLWIQVIRVLFIRRLPAL</sequence>
<accession>A0A0M3JPM8</accession>